<organism evidence="4 5">
    <name type="scientific">Streptomyces hazeniae</name>
    <dbReference type="NCBI Taxonomy" id="3075538"/>
    <lineage>
        <taxon>Bacteria</taxon>
        <taxon>Bacillati</taxon>
        <taxon>Actinomycetota</taxon>
        <taxon>Actinomycetes</taxon>
        <taxon>Kitasatosporales</taxon>
        <taxon>Streptomycetaceae</taxon>
        <taxon>Streptomyces</taxon>
    </lineage>
</organism>
<evidence type="ECO:0000313" key="5">
    <source>
        <dbReference type="Proteomes" id="UP001183414"/>
    </source>
</evidence>
<name>A0ABU2NTZ1_9ACTN</name>
<comment type="caution">
    <text evidence="4">The sequence shown here is derived from an EMBL/GenBank/DDBJ whole genome shotgun (WGS) entry which is preliminary data.</text>
</comment>
<proteinExistence type="predicted"/>
<gene>
    <name evidence="4" type="ORF">RM572_17035</name>
</gene>
<feature type="region of interest" description="Disordered" evidence="1">
    <location>
        <begin position="1"/>
        <end position="56"/>
    </location>
</feature>
<reference evidence="5" key="1">
    <citation type="submission" date="2023-07" db="EMBL/GenBank/DDBJ databases">
        <title>30 novel species of actinomycetes from the DSMZ collection.</title>
        <authorList>
            <person name="Nouioui I."/>
        </authorList>
    </citation>
    <scope>NUCLEOTIDE SEQUENCE [LARGE SCALE GENOMIC DNA]</scope>
    <source>
        <strain evidence="5">DSM 42041</strain>
    </source>
</reference>
<protein>
    <submittedName>
        <fullName evidence="4">DUF4328 domain-containing protein</fullName>
    </submittedName>
</protein>
<feature type="transmembrane region" description="Helical" evidence="2">
    <location>
        <begin position="174"/>
        <end position="191"/>
    </location>
</feature>
<feature type="transmembrane region" description="Helical" evidence="2">
    <location>
        <begin position="63"/>
        <end position="84"/>
    </location>
</feature>
<evidence type="ECO:0000259" key="3">
    <source>
        <dbReference type="Pfam" id="PF14219"/>
    </source>
</evidence>
<feature type="compositionally biased region" description="Low complexity" evidence="1">
    <location>
        <begin position="29"/>
        <end position="38"/>
    </location>
</feature>
<feature type="transmembrane region" description="Helical" evidence="2">
    <location>
        <begin position="133"/>
        <end position="153"/>
    </location>
</feature>
<dbReference type="InterPro" id="IPR025565">
    <property type="entry name" value="DUF4328"/>
</dbReference>
<feature type="transmembrane region" description="Helical" evidence="2">
    <location>
        <begin position="221"/>
        <end position="237"/>
    </location>
</feature>
<evidence type="ECO:0000256" key="2">
    <source>
        <dbReference type="SAM" id="Phobius"/>
    </source>
</evidence>
<feature type="transmembrane region" description="Helical" evidence="2">
    <location>
        <begin position="91"/>
        <end position="113"/>
    </location>
</feature>
<feature type="domain" description="DUF4328" evidence="3">
    <location>
        <begin position="94"/>
        <end position="241"/>
    </location>
</feature>
<feature type="compositionally biased region" description="Gly residues" evidence="1">
    <location>
        <begin position="1"/>
        <end position="10"/>
    </location>
</feature>
<keyword evidence="2" id="KW-0812">Transmembrane</keyword>
<feature type="compositionally biased region" description="Pro residues" evidence="1">
    <location>
        <begin position="44"/>
        <end position="56"/>
    </location>
</feature>
<dbReference type="Pfam" id="PF14219">
    <property type="entry name" value="DUF4328"/>
    <property type="match status" value="1"/>
</dbReference>
<dbReference type="EMBL" id="JAVREQ010000015">
    <property type="protein sequence ID" value="MDT0380461.1"/>
    <property type="molecule type" value="Genomic_DNA"/>
</dbReference>
<evidence type="ECO:0000313" key="4">
    <source>
        <dbReference type="EMBL" id="MDT0380461.1"/>
    </source>
</evidence>
<keyword evidence="2" id="KW-1133">Transmembrane helix</keyword>
<dbReference type="Proteomes" id="UP001183414">
    <property type="component" value="Unassembled WGS sequence"/>
</dbReference>
<keyword evidence="5" id="KW-1185">Reference proteome</keyword>
<sequence length="250" mass="26729">MAVQGDGGKVQPGQSQPYPAQRLPGYPGGPTAPHGPTAQHGPWTVPPAAPPAPPQPVTGLGNWTAGLLAGAAGLHVVGGLLMLLDAGPAAAVVLGLTSLWLVPCAVLVIVWLHRVRVNVEHLDPYRWAGPRRLAKGWAIGSWFVPVGFLWLPLQVVLDVWWGTAEPRRERRGRTPLLIVAWWVCWLLSWFTGFRLTHTVKEIGGSTFASHSVNVFPGNSPLSAPFAAAAAVLLLLLVRRVTTRQASRLVG</sequence>
<dbReference type="RefSeq" id="WP_311674219.1">
    <property type="nucleotide sequence ID" value="NZ_JAVREQ010000015.1"/>
</dbReference>
<keyword evidence="2" id="KW-0472">Membrane</keyword>
<evidence type="ECO:0000256" key="1">
    <source>
        <dbReference type="SAM" id="MobiDB-lite"/>
    </source>
</evidence>
<accession>A0ABU2NTZ1</accession>